<protein>
    <submittedName>
        <fullName evidence="2">Uncharacterized protein</fullName>
    </submittedName>
</protein>
<sequence>ARKLSAHFRHTTNSEQKEGSGNGLKALENGGPAGF</sequence>
<feature type="non-terminal residue" evidence="2">
    <location>
        <position position="1"/>
    </location>
</feature>
<feature type="region of interest" description="Disordered" evidence="1">
    <location>
        <begin position="1"/>
        <end position="35"/>
    </location>
</feature>
<dbReference type="EMBL" id="UINC01056411">
    <property type="protein sequence ID" value="SVB76406.1"/>
    <property type="molecule type" value="Genomic_DNA"/>
</dbReference>
<name>A0A382GMQ9_9ZZZZ</name>
<accession>A0A382GMQ9</accession>
<feature type="compositionally biased region" description="Basic residues" evidence="1">
    <location>
        <begin position="1"/>
        <end position="10"/>
    </location>
</feature>
<evidence type="ECO:0000313" key="2">
    <source>
        <dbReference type="EMBL" id="SVB76406.1"/>
    </source>
</evidence>
<organism evidence="2">
    <name type="scientific">marine metagenome</name>
    <dbReference type="NCBI Taxonomy" id="408172"/>
    <lineage>
        <taxon>unclassified sequences</taxon>
        <taxon>metagenomes</taxon>
        <taxon>ecological metagenomes</taxon>
    </lineage>
</organism>
<feature type="non-terminal residue" evidence="2">
    <location>
        <position position="35"/>
    </location>
</feature>
<evidence type="ECO:0000256" key="1">
    <source>
        <dbReference type="SAM" id="MobiDB-lite"/>
    </source>
</evidence>
<dbReference type="AlphaFoldDB" id="A0A382GMQ9"/>
<gene>
    <name evidence="2" type="ORF">METZ01_LOCUS229260</name>
</gene>
<reference evidence="2" key="1">
    <citation type="submission" date="2018-05" db="EMBL/GenBank/DDBJ databases">
        <authorList>
            <person name="Lanie J.A."/>
            <person name="Ng W.-L."/>
            <person name="Kazmierczak K.M."/>
            <person name="Andrzejewski T.M."/>
            <person name="Davidsen T.M."/>
            <person name="Wayne K.J."/>
            <person name="Tettelin H."/>
            <person name="Glass J.I."/>
            <person name="Rusch D."/>
            <person name="Podicherti R."/>
            <person name="Tsui H.-C.T."/>
            <person name="Winkler M.E."/>
        </authorList>
    </citation>
    <scope>NUCLEOTIDE SEQUENCE</scope>
</reference>
<proteinExistence type="predicted"/>